<keyword evidence="3" id="KW-0732">Signal</keyword>
<feature type="transmembrane region" description="Helical" evidence="2">
    <location>
        <begin position="198"/>
        <end position="215"/>
    </location>
</feature>
<organism evidence="4 5">
    <name type="scientific">Azohydromonas lata</name>
    <dbReference type="NCBI Taxonomy" id="45677"/>
    <lineage>
        <taxon>Bacteria</taxon>
        <taxon>Pseudomonadati</taxon>
        <taxon>Pseudomonadota</taxon>
        <taxon>Betaproteobacteria</taxon>
        <taxon>Burkholderiales</taxon>
        <taxon>Sphaerotilaceae</taxon>
        <taxon>Azohydromonas</taxon>
    </lineage>
</organism>
<dbReference type="RefSeq" id="WP_322468566.1">
    <property type="nucleotide sequence ID" value="NZ_JAXOJX010000112.1"/>
</dbReference>
<evidence type="ECO:0000256" key="2">
    <source>
        <dbReference type="SAM" id="Phobius"/>
    </source>
</evidence>
<feature type="transmembrane region" description="Helical" evidence="2">
    <location>
        <begin position="251"/>
        <end position="269"/>
    </location>
</feature>
<feature type="compositionally biased region" description="Low complexity" evidence="1">
    <location>
        <begin position="97"/>
        <end position="108"/>
    </location>
</feature>
<dbReference type="InterPro" id="IPR019286">
    <property type="entry name" value="DUF2339_TM"/>
</dbReference>
<dbReference type="Proteomes" id="UP001293718">
    <property type="component" value="Unassembled WGS sequence"/>
</dbReference>
<feature type="transmembrane region" description="Helical" evidence="2">
    <location>
        <begin position="299"/>
        <end position="316"/>
    </location>
</feature>
<dbReference type="PANTHER" id="PTHR38434">
    <property type="entry name" value="BLL2549 PROTEIN"/>
    <property type="match status" value="1"/>
</dbReference>
<evidence type="ECO:0000256" key="3">
    <source>
        <dbReference type="SAM" id="SignalP"/>
    </source>
</evidence>
<feature type="transmembrane region" description="Helical" evidence="2">
    <location>
        <begin position="348"/>
        <end position="366"/>
    </location>
</feature>
<feature type="transmembrane region" description="Helical" evidence="2">
    <location>
        <begin position="796"/>
        <end position="817"/>
    </location>
</feature>
<feature type="transmembrane region" description="Helical" evidence="2">
    <location>
        <begin position="469"/>
        <end position="486"/>
    </location>
</feature>
<feature type="transmembrane region" description="Helical" evidence="2">
    <location>
        <begin position="764"/>
        <end position="784"/>
    </location>
</feature>
<feature type="transmembrane region" description="Helical" evidence="2">
    <location>
        <begin position="633"/>
        <end position="651"/>
    </location>
</feature>
<dbReference type="InterPro" id="IPR014600">
    <property type="entry name" value="UCP035905_mem"/>
</dbReference>
<name>A0ABU5IR64_9BURK</name>
<keyword evidence="2" id="KW-0812">Transmembrane</keyword>
<feature type="transmembrane region" description="Helical" evidence="2">
    <location>
        <begin position="604"/>
        <end position="621"/>
    </location>
</feature>
<keyword evidence="2" id="KW-1133">Transmembrane helix</keyword>
<feature type="transmembrane region" description="Helical" evidence="2">
    <location>
        <begin position="935"/>
        <end position="954"/>
    </location>
</feature>
<feature type="transmembrane region" description="Helical" evidence="2">
    <location>
        <begin position="868"/>
        <end position="894"/>
    </location>
</feature>
<feature type="transmembrane region" description="Helical" evidence="2">
    <location>
        <begin position="493"/>
        <end position="511"/>
    </location>
</feature>
<proteinExistence type="predicted"/>
<feature type="transmembrane region" description="Helical" evidence="2">
    <location>
        <begin position="442"/>
        <end position="463"/>
    </location>
</feature>
<feature type="signal peptide" evidence="3">
    <location>
        <begin position="1"/>
        <end position="19"/>
    </location>
</feature>
<dbReference type="PIRSF" id="PIRSF035905">
    <property type="entry name" value="UCP035905_mp"/>
    <property type="match status" value="1"/>
</dbReference>
<feature type="chain" id="PRO_5046275538" evidence="3">
    <location>
        <begin position="20"/>
        <end position="967"/>
    </location>
</feature>
<keyword evidence="5" id="KW-1185">Reference proteome</keyword>
<dbReference type="Pfam" id="PF10101">
    <property type="entry name" value="DUF2339"/>
    <property type="match status" value="1"/>
</dbReference>
<feature type="transmembrane region" description="Helical" evidence="2">
    <location>
        <begin position="387"/>
        <end position="408"/>
    </location>
</feature>
<feature type="transmembrane region" description="Helical" evidence="2">
    <location>
        <begin position="25"/>
        <end position="42"/>
    </location>
</feature>
<sequence length="967" mass="102501">MKSALWLLLVVLAGAAASASLGPPAAIGLLAALGLWLLQRQQRLESEVRQLRQALQALRDAPPAMAPEAVTATAPSPSLDEEALPADAPPVPPARPARPAASAPPREPALEPVAAAPVMAVEVAFASTALDAPPSPATAAERDERSPFVTSSLGDTLKAWVAGGNTIVRLAVLILFLGVAFLLRYAAEHALVPVELRLAGVAVAAVALVLLGWRLRGKRRGYGLSLQGAGVGVLYLTLFAALRLYELVPPVLAFALLAALGAFAALLALRQDALPLAVLGSTGGFLAPVLTSTGEGSHVALFSYYLLLNLGIAFIARHKAWKLLNLVGLGFTFGIGLGWGLKSWRPELFWSTELFLAAHVALYLWIAVQYALRLSAPPADGAAPRAAYADAGLLFGMPLAAFGLQAGMLQGEPLALAASAAALAGVYVLLGTWLWRRLGERLRLVTEGLLALGLTFLALVAPLALDARWTGFTWALQGAGIAWIALRQHRGWALALGVALQALSLLSFWSQPQAATAWTFANPVFLGVAVIGAALLFTARQLQQAAPQAVAWPVDGVPRLGLALRVTPGGLYATHAALLGLAVLHLVAGVLQEAARAPWRWPDLPQLTLIALAALALPFEALHRRLRWPELSVAARAVLGVAPPFALLGLSASQWDFGDPWHWWWPAGTLALLAWMSAAAWVLHRLDHDPAPGRWRRSLRAEHLLVAWTALIAAALWSHAAMTALAPRHENWTAAAVLAGPTALAWAALGALRRGRWPVAVHPAAWLRGWAAPWLALMALWSLLANAFADGDMAPLPYVPLLNPVDLGHVLMLLYALRLRRAWVSRWSGWALPRGVLVAAGLLAFWWLNSLLVRTLHQWAGTPLWADGTLGSGLVQTTLTIAWTLCALAAMFLATRRFGAALARPVWLLGAALLALTVGKLMLVDLGHTSALQRIVSFLGVGALMLVIGYVSPLPPSAGAARREAST</sequence>
<accession>A0ABU5IR64</accession>
<comment type="caution">
    <text evidence="4">The sequence shown here is derived from an EMBL/GenBank/DDBJ whole genome shotgun (WGS) entry which is preliminary data.</text>
</comment>
<feature type="transmembrane region" description="Helical" evidence="2">
    <location>
        <begin position="167"/>
        <end position="186"/>
    </location>
</feature>
<feature type="transmembrane region" description="Helical" evidence="2">
    <location>
        <begin position="517"/>
        <end position="537"/>
    </location>
</feature>
<gene>
    <name evidence="4" type="ORF">SM757_32935</name>
</gene>
<evidence type="ECO:0000313" key="4">
    <source>
        <dbReference type="EMBL" id="MDZ5461392.1"/>
    </source>
</evidence>
<dbReference type="EMBL" id="JAXOJX010000112">
    <property type="protein sequence ID" value="MDZ5461392.1"/>
    <property type="molecule type" value="Genomic_DNA"/>
</dbReference>
<feature type="transmembrane region" description="Helical" evidence="2">
    <location>
        <begin position="323"/>
        <end position="342"/>
    </location>
</feature>
<feature type="region of interest" description="Disordered" evidence="1">
    <location>
        <begin position="62"/>
        <end position="108"/>
    </location>
</feature>
<evidence type="ECO:0000256" key="1">
    <source>
        <dbReference type="SAM" id="MobiDB-lite"/>
    </source>
</evidence>
<feature type="transmembrane region" description="Helical" evidence="2">
    <location>
        <begin position="732"/>
        <end position="752"/>
    </location>
</feature>
<evidence type="ECO:0000313" key="5">
    <source>
        <dbReference type="Proteomes" id="UP001293718"/>
    </source>
</evidence>
<dbReference type="PANTHER" id="PTHR38434:SF1">
    <property type="entry name" value="BLL2549 PROTEIN"/>
    <property type="match status" value="1"/>
</dbReference>
<feature type="compositionally biased region" description="Pro residues" evidence="1">
    <location>
        <begin position="87"/>
        <end position="96"/>
    </location>
</feature>
<feature type="transmembrane region" description="Helical" evidence="2">
    <location>
        <begin position="663"/>
        <end position="683"/>
    </location>
</feature>
<feature type="transmembrane region" description="Helical" evidence="2">
    <location>
        <begin position="569"/>
        <end position="592"/>
    </location>
</feature>
<feature type="transmembrane region" description="Helical" evidence="2">
    <location>
        <begin position="276"/>
        <end position="293"/>
    </location>
</feature>
<reference evidence="4 5" key="1">
    <citation type="submission" date="2023-11" db="EMBL/GenBank/DDBJ databases">
        <title>Draft genome of Azohydromonas lata strain H1 (DSM1123), a polyhydroxyalkanoate producer.</title>
        <authorList>
            <person name="Traversa D."/>
            <person name="D'Addabbo P."/>
            <person name="Pazzani C."/>
            <person name="Manzari C."/>
            <person name="Chiara M."/>
            <person name="Scrascia M."/>
        </authorList>
    </citation>
    <scope>NUCLEOTIDE SEQUENCE [LARGE SCALE GENOMIC DNA]</scope>
    <source>
        <strain evidence="4 5">H1</strain>
    </source>
</reference>
<feature type="transmembrane region" description="Helical" evidence="2">
    <location>
        <begin position="222"/>
        <end position="245"/>
    </location>
</feature>
<feature type="transmembrane region" description="Helical" evidence="2">
    <location>
        <begin position="829"/>
        <end position="848"/>
    </location>
</feature>
<keyword evidence="2" id="KW-0472">Membrane</keyword>
<feature type="transmembrane region" description="Helical" evidence="2">
    <location>
        <begin position="414"/>
        <end position="435"/>
    </location>
</feature>
<feature type="transmembrane region" description="Helical" evidence="2">
    <location>
        <begin position="906"/>
        <end position="923"/>
    </location>
</feature>
<protein>
    <submittedName>
        <fullName evidence="4">DUF2339 domain-containing protein</fullName>
    </submittedName>
</protein>
<feature type="transmembrane region" description="Helical" evidence="2">
    <location>
        <begin position="704"/>
        <end position="726"/>
    </location>
</feature>